<gene>
    <name evidence="3" type="ORF">CSX01_05280</name>
</gene>
<organism evidence="3 4">
    <name type="scientific">Pseudobutyrivibrio ruminis</name>
    <dbReference type="NCBI Taxonomy" id="46206"/>
    <lineage>
        <taxon>Bacteria</taxon>
        <taxon>Bacillati</taxon>
        <taxon>Bacillota</taxon>
        <taxon>Clostridia</taxon>
        <taxon>Lachnospirales</taxon>
        <taxon>Lachnospiraceae</taxon>
        <taxon>Pseudobutyrivibrio</taxon>
    </lineage>
</organism>
<dbReference type="Proteomes" id="UP000225889">
    <property type="component" value="Unassembled WGS sequence"/>
</dbReference>
<evidence type="ECO:0000313" key="3">
    <source>
        <dbReference type="EMBL" id="PHU35379.1"/>
    </source>
</evidence>
<dbReference type="Pfam" id="PF00589">
    <property type="entry name" value="Phage_integrase"/>
    <property type="match status" value="1"/>
</dbReference>
<dbReference type="RefSeq" id="WP_099391684.1">
    <property type="nucleotide sequence ID" value="NZ_PDYF01000010.1"/>
</dbReference>
<dbReference type="CDD" id="cd00397">
    <property type="entry name" value="DNA_BRE_C"/>
    <property type="match status" value="1"/>
</dbReference>
<keyword evidence="1" id="KW-0233">DNA recombination</keyword>
<proteinExistence type="predicted"/>
<feature type="domain" description="Tyr recombinase" evidence="2">
    <location>
        <begin position="285"/>
        <end position="476"/>
    </location>
</feature>
<evidence type="ECO:0000313" key="4">
    <source>
        <dbReference type="Proteomes" id="UP000225889"/>
    </source>
</evidence>
<dbReference type="PANTHER" id="PTHR30349">
    <property type="entry name" value="PHAGE INTEGRASE-RELATED"/>
    <property type="match status" value="1"/>
</dbReference>
<name>A0A2G3DWH5_9FIRM</name>
<protein>
    <recommendedName>
        <fullName evidence="2">Tyr recombinase domain-containing protein</fullName>
    </recommendedName>
</protein>
<sequence length="495" mass="58171">MKLYFKDLPCYMNLTPDQRKHSLYAPKHAFDLSRLPPTDIRNDFAAFIYDRAEKISFSSLRSEQTNFHNFADFITDTFPEIEHLTDLPLKDIERRLRVYLLMNEERLSYEKYRSELGKTYRADNPMFYYLRAAYNYFLPKEDEGFSLENDIWKLESLPFPVRDSPIKERKQINFSKIRQEDIKKEIKDAALYHLKRRSVSYVSVEIMAVNFLSEFLQKSFPEIISLKDFSRELLEEYLSYLYLESKRKKDYRTELSALKSIFIVVGKLYSYDNLKGIFLKSDFSKHKRTIYKSYSDAELQRLHAGYKLLDKQTARLLLIHELLGLRISDTMTLKKENVFFGEKPHVKICQPKTGNTYEKTINEELCSLLKASIEETTSIYGDCDYIFVSDKDPTKPLTYASLSYRFRTMVQTLDLLDDNGKPFTVGTHLLRHTYGKHLCDLFADDATIAALLGHKSISSVAYYRQMSPKTLAESTKPVIDARNEKIKKFKKGWME</sequence>
<dbReference type="AlphaFoldDB" id="A0A2G3DWH5"/>
<dbReference type="PANTHER" id="PTHR30349:SF64">
    <property type="entry name" value="PROPHAGE INTEGRASE INTD-RELATED"/>
    <property type="match status" value="1"/>
</dbReference>
<comment type="caution">
    <text evidence="3">The sequence shown here is derived from an EMBL/GenBank/DDBJ whole genome shotgun (WGS) entry which is preliminary data.</text>
</comment>
<evidence type="ECO:0000256" key="1">
    <source>
        <dbReference type="ARBA" id="ARBA00023172"/>
    </source>
</evidence>
<dbReference type="EMBL" id="PDYF01000010">
    <property type="protein sequence ID" value="PHU35379.1"/>
    <property type="molecule type" value="Genomic_DNA"/>
</dbReference>
<dbReference type="InterPro" id="IPR002104">
    <property type="entry name" value="Integrase_catalytic"/>
</dbReference>
<dbReference type="PROSITE" id="PS51898">
    <property type="entry name" value="TYR_RECOMBINASE"/>
    <property type="match status" value="1"/>
</dbReference>
<reference evidence="3 4" key="2">
    <citation type="submission" date="2017-10" db="EMBL/GenBank/DDBJ databases">
        <authorList>
            <person name="Banno H."/>
            <person name="Chua N.-H."/>
        </authorList>
    </citation>
    <scope>NUCLEOTIDE SEQUENCE [LARGE SCALE GENOMIC DNA]</scope>
    <source>
        <strain evidence="3 4">JK626</strain>
    </source>
</reference>
<reference evidence="3 4" key="1">
    <citation type="submission" date="2017-10" db="EMBL/GenBank/DDBJ databases">
        <title>Resolving the taxonomy of Roseburia spp., Eubacterium rectale and Agathobacter spp. through phylogenomic analysis.</title>
        <authorList>
            <person name="Sheridan P.O."/>
            <person name="Walker A.W."/>
            <person name="Duncan S.H."/>
            <person name="Scott K.P."/>
            <person name="Toole P.W.O."/>
            <person name="Luis P."/>
            <person name="Flint H.J."/>
        </authorList>
    </citation>
    <scope>NUCLEOTIDE SEQUENCE [LARGE SCALE GENOMIC DNA]</scope>
    <source>
        <strain evidence="3 4">JK626</strain>
    </source>
</reference>
<dbReference type="GO" id="GO:0003677">
    <property type="term" value="F:DNA binding"/>
    <property type="evidence" value="ECO:0007669"/>
    <property type="project" value="InterPro"/>
</dbReference>
<dbReference type="Gene3D" id="1.10.443.10">
    <property type="entry name" value="Intergrase catalytic core"/>
    <property type="match status" value="1"/>
</dbReference>
<accession>A0A2G3DWH5</accession>
<dbReference type="GO" id="GO:0015074">
    <property type="term" value="P:DNA integration"/>
    <property type="evidence" value="ECO:0007669"/>
    <property type="project" value="InterPro"/>
</dbReference>
<dbReference type="InterPro" id="IPR011010">
    <property type="entry name" value="DNA_brk_join_enz"/>
</dbReference>
<dbReference type="GO" id="GO:0006310">
    <property type="term" value="P:DNA recombination"/>
    <property type="evidence" value="ECO:0007669"/>
    <property type="project" value="UniProtKB-KW"/>
</dbReference>
<dbReference type="InterPro" id="IPR013762">
    <property type="entry name" value="Integrase-like_cat_sf"/>
</dbReference>
<evidence type="ECO:0000259" key="2">
    <source>
        <dbReference type="PROSITE" id="PS51898"/>
    </source>
</evidence>
<dbReference type="SUPFAM" id="SSF56349">
    <property type="entry name" value="DNA breaking-rejoining enzymes"/>
    <property type="match status" value="1"/>
</dbReference>
<dbReference type="InterPro" id="IPR050090">
    <property type="entry name" value="Tyrosine_recombinase_XerCD"/>
</dbReference>